<reference evidence="1" key="1">
    <citation type="submission" date="2021-06" db="EMBL/GenBank/DDBJ databases">
        <authorList>
            <person name="Kallberg Y."/>
            <person name="Tangrot J."/>
            <person name="Rosling A."/>
        </authorList>
    </citation>
    <scope>NUCLEOTIDE SEQUENCE</scope>
    <source>
        <strain evidence="1">28 12/20/2015</strain>
    </source>
</reference>
<dbReference type="EMBL" id="CAJVPW010001174">
    <property type="protein sequence ID" value="CAG8477001.1"/>
    <property type="molecule type" value="Genomic_DNA"/>
</dbReference>
<keyword evidence="2" id="KW-1185">Reference proteome</keyword>
<gene>
    <name evidence="1" type="ORF">SPELUC_LOCUS1954</name>
</gene>
<protein>
    <submittedName>
        <fullName evidence="1">3812_t:CDS:1</fullName>
    </submittedName>
</protein>
<organism evidence="1 2">
    <name type="scientific">Cetraspora pellucida</name>
    <dbReference type="NCBI Taxonomy" id="1433469"/>
    <lineage>
        <taxon>Eukaryota</taxon>
        <taxon>Fungi</taxon>
        <taxon>Fungi incertae sedis</taxon>
        <taxon>Mucoromycota</taxon>
        <taxon>Glomeromycotina</taxon>
        <taxon>Glomeromycetes</taxon>
        <taxon>Diversisporales</taxon>
        <taxon>Gigasporaceae</taxon>
        <taxon>Cetraspora</taxon>
    </lineage>
</organism>
<evidence type="ECO:0000313" key="2">
    <source>
        <dbReference type="Proteomes" id="UP000789366"/>
    </source>
</evidence>
<name>A0ACA9KJA0_9GLOM</name>
<evidence type="ECO:0000313" key="1">
    <source>
        <dbReference type="EMBL" id="CAG8477001.1"/>
    </source>
</evidence>
<proteinExistence type="predicted"/>
<sequence>MKQTKGQANSKLINEILRWYMLWKLKVHHKMAESKQEEKSTVLPITFKITT</sequence>
<comment type="caution">
    <text evidence="1">The sequence shown here is derived from an EMBL/GenBank/DDBJ whole genome shotgun (WGS) entry which is preliminary data.</text>
</comment>
<dbReference type="Proteomes" id="UP000789366">
    <property type="component" value="Unassembled WGS sequence"/>
</dbReference>
<accession>A0ACA9KJA0</accession>